<keyword evidence="2 7" id="KW-0479">Metal-binding</keyword>
<evidence type="ECO:0000256" key="7">
    <source>
        <dbReference type="HAMAP-Rule" id="MF_01643"/>
    </source>
</evidence>
<evidence type="ECO:0000256" key="2">
    <source>
        <dbReference type="ARBA" id="ARBA00022723"/>
    </source>
</evidence>
<accession>A0ABQ0MM56</accession>
<feature type="binding site" evidence="7">
    <location>
        <begin position="56"/>
        <end position="57"/>
    </location>
    <ligand>
        <name>N(1)-(5-phospho-beta-D-ribosyl)glycinamide</name>
        <dbReference type="ChEBI" id="CHEBI:143788"/>
    </ligand>
</feature>
<dbReference type="PROSITE" id="PS50975">
    <property type="entry name" value="ATP_GRASP"/>
    <property type="match status" value="1"/>
</dbReference>
<dbReference type="Gene3D" id="3.40.50.20">
    <property type="match status" value="1"/>
</dbReference>
<evidence type="ECO:0000256" key="6">
    <source>
        <dbReference type="ARBA" id="ARBA00022842"/>
    </source>
</evidence>
<dbReference type="InterPro" id="IPR011761">
    <property type="entry name" value="ATP-grasp"/>
</dbReference>
<name>A0ABQ0MM56_9BACT</name>
<proteinExistence type="inferred from homology"/>
<evidence type="ECO:0000259" key="8">
    <source>
        <dbReference type="PROSITE" id="PS50975"/>
    </source>
</evidence>
<keyword evidence="5 7" id="KW-0067">ATP-binding</keyword>
<dbReference type="Pfam" id="PF21244">
    <property type="entry name" value="PurT_C"/>
    <property type="match status" value="1"/>
</dbReference>
<feature type="binding site" evidence="7">
    <location>
        <position position="189"/>
    </location>
    <ligand>
        <name>ATP</name>
        <dbReference type="ChEBI" id="CHEBI:30616"/>
    </ligand>
</feature>
<dbReference type="Gene3D" id="3.30.1490.20">
    <property type="entry name" value="ATP-grasp fold, A domain"/>
    <property type="match status" value="1"/>
</dbReference>
<dbReference type="InterPro" id="IPR016185">
    <property type="entry name" value="PreATP-grasp_dom_sf"/>
</dbReference>
<dbReference type="NCBIfam" id="NF006766">
    <property type="entry name" value="PRK09288.1"/>
    <property type="match status" value="1"/>
</dbReference>
<dbReference type="InterPro" id="IPR048740">
    <property type="entry name" value="PurT_C"/>
</dbReference>
<keyword evidence="6 7" id="KW-0460">Magnesium</keyword>
<feature type="binding site" evidence="7">
    <location>
        <position position="148"/>
    </location>
    <ligand>
        <name>ATP</name>
        <dbReference type="ChEBI" id="CHEBI:30616"/>
    </ligand>
</feature>
<comment type="catalytic activity">
    <reaction evidence="7">
        <text>N(1)-(5-phospho-beta-D-ribosyl)glycinamide + formate + ATP = N(2)-formyl-N(1)-(5-phospho-beta-D-ribosyl)glycinamide + ADP + phosphate + H(+)</text>
        <dbReference type="Rhea" id="RHEA:24829"/>
        <dbReference type="ChEBI" id="CHEBI:15378"/>
        <dbReference type="ChEBI" id="CHEBI:15740"/>
        <dbReference type="ChEBI" id="CHEBI:30616"/>
        <dbReference type="ChEBI" id="CHEBI:43474"/>
        <dbReference type="ChEBI" id="CHEBI:143788"/>
        <dbReference type="ChEBI" id="CHEBI:147286"/>
        <dbReference type="ChEBI" id="CHEBI:456216"/>
        <dbReference type="EC" id="6.3.1.21"/>
    </reaction>
</comment>
<dbReference type="NCBIfam" id="TIGR01142">
    <property type="entry name" value="purT"/>
    <property type="match status" value="1"/>
</dbReference>
<evidence type="ECO:0000313" key="10">
    <source>
        <dbReference type="Proteomes" id="UP000194153"/>
    </source>
</evidence>
<comment type="function">
    <text evidence="7">Involved in the de novo purine biosynthesis. Catalyzes the transfer of formate to 5-phospho-ribosyl-glycinamide (GAR), producing 5-phospho-ribosyl-N-formylglycinamide (FGAR). Formate is provided by PurU via hydrolysis of 10-formyl-tetrahydrofolate.</text>
</comment>
<keyword evidence="4 7" id="KW-0658">Purine biosynthesis</keyword>
<dbReference type="SUPFAM" id="SSF56059">
    <property type="entry name" value="Glutathione synthetase ATP-binding domain-like"/>
    <property type="match status" value="1"/>
</dbReference>
<comment type="caution">
    <text evidence="9">The sequence shown here is derived from an EMBL/GenBank/DDBJ whole genome shotgun (WGS) entry which is preliminary data.</text>
</comment>
<evidence type="ECO:0000256" key="4">
    <source>
        <dbReference type="ARBA" id="ARBA00022755"/>
    </source>
</evidence>
<evidence type="ECO:0000313" key="9">
    <source>
        <dbReference type="EMBL" id="GAW68164.1"/>
    </source>
</evidence>
<dbReference type="PANTHER" id="PTHR43055:SF1">
    <property type="entry name" value="FORMATE-DEPENDENT PHOSPHORIBOSYLGLYCINAMIDE FORMYLTRANSFERASE"/>
    <property type="match status" value="1"/>
</dbReference>
<feature type="domain" description="ATP-grasp" evidence="8">
    <location>
        <begin position="153"/>
        <end position="342"/>
    </location>
</feature>
<organism evidence="9 10">
    <name type="scientific">Geoanaerobacter pelophilus</name>
    <dbReference type="NCBI Taxonomy" id="60036"/>
    <lineage>
        <taxon>Bacteria</taxon>
        <taxon>Pseudomonadati</taxon>
        <taxon>Thermodesulfobacteriota</taxon>
        <taxon>Desulfuromonadia</taxon>
        <taxon>Geobacterales</taxon>
        <taxon>Geobacteraceae</taxon>
        <taxon>Geoanaerobacter</taxon>
    </lineage>
</organism>
<evidence type="ECO:0000256" key="3">
    <source>
        <dbReference type="ARBA" id="ARBA00022741"/>
    </source>
</evidence>
<comment type="pathway">
    <text evidence="7">Purine metabolism; IMP biosynthesis via de novo pathway; N(2)-formyl-N(1)-(5-phospho-D-ribosyl)glycinamide from N(1)-(5-phospho-D-ribosyl)glycinamide (formate route): step 1/1.</text>
</comment>
<reference evidence="10" key="1">
    <citation type="submission" date="2017-05" db="EMBL/GenBank/DDBJ databases">
        <title>Draft genome sequence of Geobacter pelophilus, a iron(III)-reducing bacteria.</title>
        <authorList>
            <person name="Aoyagi T."/>
            <person name="Koike H."/>
            <person name="Morita T."/>
            <person name="Sato Y."/>
            <person name="Habe H."/>
            <person name="Hori T."/>
        </authorList>
    </citation>
    <scope>NUCLEOTIDE SEQUENCE [LARGE SCALE GENOMIC DNA]</scope>
    <source>
        <strain evidence="10">Drf2</strain>
    </source>
</reference>
<feature type="binding site" evidence="7">
    <location>
        <position position="301"/>
    </location>
    <ligand>
        <name>Mg(2+)</name>
        <dbReference type="ChEBI" id="CHEBI:18420"/>
    </ligand>
</feature>
<dbReference type="InterPro" id="IPR003135">
    <property type="entry name" value="ATP-grasp_carboxylate-amine"/>
</dbReference>
<feature type="binding site" evidence="7">
    <location>
        <begin position="229"/>
        <end position="232"/>
    </location>
    <ligand>
        <name>ATP</name>
        <dbReference type="ChEBI" id="CHEBI:30616"/>
    </ligand>
</feature>
<dbReference type="InterPro" id="IPR013815">
    <property type="entry name" value="ATP_grasp_subdomain_1"/>
</dbReference>
<dbReference type="Proteomes" id="UP000194153">
    <property type="component" value="Unassembled WGS sequence"/>
</dbReference>
<feature type="binding site" evidence="7">
    <location>
        <position position="116"/>
    </location>
    <ligand>
        <name>N(1)-(5-phospho-beta-D-ribosyl)glycinamide</name>
        <dbReference type="ChEBI" id="CHEBI:143788"/>
    </ligand>
</feature>
<comment type="subunit">
    <text evidence="7">Homodimer.</text>
</comment>
<keyword evidence="3 7" id="KW-0547">Nucleotide-binding</keyword>
<keyword evidence="10" id="KW-1185">Reference proteome</keyword>
<evidence type="ECO:0000256" key="1">
    <source>
        <dbReference type="ARBA" id="ARBA00022598"/>
    </source>
</evidence>
<feature type="binding site" evidence="7">
    <location>
        <begin position="194"/>
        <end position="199"/>
    </location>
    <ligand>
        <name>ATP</name>
        <dbReference type="ChEBI" id="CHEBI:30616"/>
    </ligand>
</feature>
<dbReference type="Pfam" id="PF22660">
    <property type="entry name" value="RS_preATP-grasp-like"/>
    <property type="match status" value="1"/>
</dbReference>
<dbReference type="PANTHER" id="PTHR43055">
    <property type="entry name" value="FORMATE-DEPENDENT PHOSPHORIBOSYLGLYCINAMIDE FORMYLTRANSFERASE"/>
    <property type="match status" value="1"/>
</dbReference>
<dbReference type="HAMAP" id="MF_01643">
    <property type="entry name" value="PurT"/>
    <property type="match status" value="1"/>
</dbReference>
<dbReference type="EMBL" id="BDQG01000001">
    <property type="protein sequence ID" value="GAW68164.1"/>
    <property type="molecule type" value="Genomic_DNA"/>
</dbReference>
<dbReference type="Gene3D" id="3.30.470.20">
    <property type="entry name" value="ATP-grasp fold, B domain"/>
    <property type="match status" value="1"/>
</dbReference>
<dbReference type="SUPFAM" id="SSF52440">
    <property type="entry name" value="PreATP-grasp domain"/>
    <property type="match status" value="1"/>
</dbReference>
<feature type="binding site" evidence="7">
    <location>
        <position position="390"/>
    </location>
    <ligand>
        <name>N(1)-(5-phospho-beta-D-ribosyl)glycinamide</name>
        <dbReference type="ChEBI" id="CHEBI:143788"/>
    </ligand>
</feature>
<dbReference type="InterPro" id="IPR054350">
    <property type="entry name" value="PurT/PurK_preATP-grasp"/>
</dbReference>
<comment type="similarity">
    <text evidence="7">Belongs to the PurK/PurT family.</text>
</comment>
<dbReference type="Pfam" id="PF02222">
    <property type="entry name" value="ATP-grasp"/>
    <property type="match status" value="1"/>
</dbReference>
<protein>
    <recommendedName>
        <fullName evidence="7">Formate-dependent phosphoribosylglycinamide formyltransferase</fullName>
        <ecNumber evidence="7">6.3.1.21</ecNumber>
    </recommendedName>
    <alternativeName>
        <fullName evidence="7">5'-phosphoribosylglycinamide transformylase 2</fullName>
    </alternativeName>
    <alternativeName>
        <fullName evidence="7">Formate-dependent GAR transformylase</fullName>
    </alternativeName>
    <alternativeName>
        <fullName evidence="7">GAR transformylase 2</fullName>
        <shortName evidence="7">GART 2</shortName>
    </alternativeName>
    <alternativeName>
        <fullName evidence="7">Non-folate glycinamide ribonucleotide transformylase</fullName>
    </alternativeName>
    <alternativeName>
        <fullName evidence="7">Phosphoribosylglycinamide formyltransferase 2</fullName>
    </alternativeName>
</protein>
<dbReference type="InterPro" id="IPR005862">
    <property type="entry name" value="PurT"/>
</dbReference>
<sequence length="428" mass="46385">MCAPLSVIPQGEERAYKLFPLPEGEGGGEYTDSGEAMIGTPLKDGATRMMLLGSGELGKEVALEAQRLGVEVIAVDRYADAPAMQVAHRSHVIDMLNREELDRVVRQENPSLIVPEIEAIDTVYLLELEKEGFNVIPTARAANLTMNREGIRRLAAEELGLPTAAYRFATSMEEFREAVAAIGLPCVVKPIMSSSGKGQSVLRDAADVERCFKYAIEGARGASDKVIVEQFIPFDYEITLLTVRHAGGTSFCPPIGHRQIDGDYHESWQPTPMVPAVLAEAQRQAEAVTGALGGRGIFGVEFFVTGDKVWFSEVSPRPHDTGMVTMISQNLSEFELHVRAILGLPVPQVESLGCAASHVILAEGQAEQVTFEGVAKALEIPGSKLRLFGKPDTRKGRRMGVALAFGTDCDEARQKAEQSAHCVGIVKR</sequence>
<feature type="binding site" evidence="7">
    <location>
        <begin position="397"/>
        <end position="398"/>
    </location>
    <ligand>
        <name>N(1)-(5-phospho-beta-D-ribosyl)glycinamide</name>
        <dbReference type="ChEBI" id="CHEBI:143788"/>
    </ligand>
</feature>
<feature type="binding site" evidence="7">
    <location>
        <position position="237"/>
    </location>
    <ligand>
        <name>ATP</name>
        <dbReference type="ChEBI" id="CHEBI:30616"/>
    </ligand>
</feature>
<evidence type="ECO:0000256" key="5">
    <source>
        <dbReference type="ARBA" id="ARBA00022840"/>
    </source>
</evidence>
<keyword evidence="1 7" id="KW-0436">Ligase</keyword>
<dbReference type="SUPFAM" id="SSF51246">
    <property type="entry name" value="Rudiment single hybrid motif"/>
    <property type="match status" value="1"/>
</dbReference>
<gene>
    <name evidence="7" type="primary">purT</name>
    <name evidence="9" type="ORF">GPEL0_01r4371</name>
</gene>
<dbReference type="EC" id="6.3.1.21" evidence="7"/>
<feature type="binding site" evidence="7">
    <location>
        <position position="313"/>
    </location>
    <ligand>
        <name>Mg(2+)</name>
        <dbReference type="ChEBI" id="CHEBI:18420"/>
    </ligand>
</feature>
<dbReference type="InterPro" id="IPR011054">
    <property type="entry name" value="Rudment_hybrid_motif"/>
</dbReference>
<feature type="binding site" evidence="7">
    <location>
        <position position="320"/>
    </location>
    <ligand>
        <name>N(1)-(5-phospho-beta-D-ribosyl)glycinamide</name>
        <dbReference type="ChEBI" id="CHEBI:143788"/>
    </ligand>
</feature>